<dbReference type="CDD" id="cd03143">
    <property type="entry name" value="A4_beta-galactosidase_middle_domain"/>
    <property type="match status" value="1"/>
</dbReference>
<accession>V6F1P3</accession>
<feature type="transmembrane region" description="Helical" evidence="1">
    <location>
        <begin position="6"/>
        <end position="26"/>
    </location>
</feature>
<evidence type="ECO:0000313" key="5">
    <source>
        <dbReference type="Proteomes" id="UP000018922"/>
    </source>
</evidence>
<keyword evidence="1" id="KW-0812">Transmembrane</keyword>
<dbReference type="KEGG" id="mgy:MGMSRv2__2235"/>
<dbReference type="Proteomes" id="UP000018922">
    <property type="component" value="Chromosome I"/>
</dbReference>
<dbReference type="AlphaFoldDB" id="V6F1P3"/>
<dbReference type="InterPro" id="IPR024163">
    <property type="entry name" value="Aerotolerance_reg_N"/>
</dbReference>
<dbReference type="STRING" id="1430440.MGMSRv2__2235"/>
<dbReference type="Gene3D" id="3.40.50.880">
    <property type="match status" value="1"/>
</dbReference>
<evidence type="ECO:0000259" key="2">
    <source>
        <dbReference type="Pfam" id="PF07584"/>
    </source>
</evidence>
<keyword evidence="1" id="KW-0472">Membrane</keyword>
<evidence type="ECO:0000313" key="4">
    <source>
        <dbReference type="EMBL" id="CDK99450.1"/>
    </source>
</evidence>
<dbReference type="NCBIfam" id="TIGR02226">
    <property type="entry name" value="two_anch"/>
    <property type="match status" value="1"/>
</dbReference>
<reference evidence="4 5" key="1">
    <citation type="journal article" date="2014" name="Genome Announc.">
        <title>Complete genome sequence of Magnetospirillum gryphiswaldense MSR-1.</title>
        <authorList>
            <person name="Wang X."/>
            <person name="Wang Q."/>
            <person name="Zhang W."/>
            <person name="Wang Y."/>
            <person name="Li L."/>
            <person name="Wen T."/>
            <person name="Zhang T."/>
            <person name="Zhang Y."/>
            <person name="Xu J."/>
            <person name="Hu J."/>
            <person name="Li S."/>
            <person name="Liu L."/>
            <person name="Liu J."/>
            <person name="Jiang W."/>
            <person name="Tian J."/>
            <person name="Li Y."/>
            <person name="Schuler D."/>
            <person name="Wang L."/>
            <person name="Li J."/>
        </authorList>
    </citation>
    <scope>NUCLEOTIDE SEQUENCE [LARGE SCALE GENOMIC DNA]</scope>
    <source>
        <strain evidence="5">DSM 6361 / JCM 21280 / NBRC 15271 / MSR-1</strain>
    </source>
</reference>
<gene>
    <name evidence="4" type="ordered locus">MGMSRv2__2235</name>
</gene>
<protein>
    <submittedName>
        <fullName evidence="4">N-terminal double-transmembrane domain protein</fullName>
    </submittedName>
</protein>
<keyword evidence="5" id="KW-1185">Reference proteome</keyword>
<feature type="transmembrane region" description="Helical" evidence="1">
    <location>
        <begin position="56"/>
        <end position="78"/>
    </location>
</feature>
<dbReference type="Pfam" id="PF07584">
    <property type="entry name" value="BatA"/>
    <property type="match status" value="1"/>
</dbReference>
<evidence type="ECO:0000259" key="3">
    <source>
        <dbReference type="Pfam" id="PF13709"/>
    </source>
</evidence>
<dbReference type="eggNOG" id="ENOG502Z7KE">
    <property type="taxonomic scope" value="Bacteria"/>
</dbReference>
<dbReference type="Gene3D" id="3.40.50.12140">
    <property type="entry name" value="Domain of unknown function DUF4159"/>
    <property type="match status" value="1"/>
</dbReference>
<dbReference type="HOGENOM" id="CLU_014519_0_0_5"/>
<name>V6F1P3_MAGGM</name>
<evidence type="ECO:0000256" key="1">
    <source>
        <dbReference type="SAM" id="Phobius"/>
    </source>
</evidence>
<keyword evidence="1" id="KW-1133">Transmembrane helix</keyword>
<proteinExistence type="predicted"/>
<dbReference type="Pfam" id="PF13709">
    <property type="entry name" value="DUF4159"/>
    <property type="match status" value="1"/>
</dbReference>
<dbReference type="PANTHER" id="PTHR37464:SF1">
    <property type="entry name" value="BLL2463 PROTEIN"/>
    <property type="match status" value="1"/>
</dbReference>
<dbReference type="PANTHER" id="PTHR37464">
    <property type="entry name" value="BLL2463 PROTEIN"/>
    <property type="match status" value="1"/>
</dbReference>
<dbReference type="InterPro" id="IPR025297">
    <property type="entry name" value="DUF4159"/>
</dbReference>
<organism evidence="4 5">
    <name type="scientific">Magnetospirillum gryphiswaldense (strain DSM 6361 / JCM 21280 / NBRC 15271 / MSR-1)</name>
    <dbReference type="NCBI Taxonomy" id="431944"/>
    <lineage>
        <taxon>Bacteria</taxon>
        <taxon>Pseudomonadati</taxon>
        <taxon>Pseudomonadota</taxon>
        <taxon>Alphaproteobacteria</taxon>
        <taxon>Rhodospirillales</taxon>
        <taxon>Rhodospirillaceae</taxon>
        <taxon>Magnetospirillum</taxon>
    </lineage>
</organism>
<dbReference type="EMBL" id="HG794546">
    <property type="protein sequence ID" value="CDK99450.1"/>
    <property type="molecule type" value="Genomic_DNA"/>
</dbReference>
<sequence>MIGFSTPWLLAALAALPVLWWLLRLIPPSPRLVRFPAITWLYGLQGQRDTAARTPWWLLLLRLIILALIVAGSAGPVLHPEAPPRSDTPLLLVIDDGWAAARAWDQRRQAALDILAEAGRRARPIHLLATAPPTDGAAIAVLGPMTATSARAVIQGLEPKPWPTDHAAAAGAVSALGHDHVIEVMWIGDGIDSGHGKALATALQSLGGGVTVLTAPTGHILRQQAGGGDPPVLTISRLPGSLGDERLAIRATDGNNQVLGREEALIAAGQTRATVPLRLPAEVRNRLTRVDIENETSAATTLLLDENWKRRVVALAGGGDDSTPLLAPLYYVERALSPHAELIKGEMSALMSRRPDALIVADLPLPDGTGDILKWVEQGGVLVRFAGPATARMVSAGGAGDGLLPVRLRAGGRSLGGAMSWTEPQALAGFAENAPLAGLRLDPEIRISAQVLAEPAPELAERGWAHLSDGTPLITAARRGQGWLVLIHTSANAAWSNLPLSGVFPDLMRRLIVLGHSAGTTSGTLAASEVLDGFGRRHPASGVVEALPADHAALAPSPQHPPGLYGPDEGRVAFNLGPRLADPVALALPSGITVRAIDQRAAALDLSGSLLAAALVLLVLDQMVAVVWRGWRRPAAVLLMLGLIAAPQARAAPHENTDDAFALRAVLSTRLAFVHTGDGFVDGKTRAGLTALSRLVGERSTARLDTPMAVDLERDPVLFFPIVYWPLSAAQKPPSAAAMDKLNAYLRSGGMIVLDTGVESANTADPAILRNLTQGLAVPPLIMVDGNHVLTRSFYLLKELPGRWDGAVWVAETGGDGPDGVSPVVVGGNDWAGAWALDGQGRPSFPCVPGGERQRELAWRFGVNLVMYALTGNYKADQVHLPAILERLGQ</sequence>
<feature type="domain" description="Aerotolerance regulator N-terminal" evidence="2">
    <location>
        <begin position="1"/>
        <end position="76"/>
    </location>
</feature>
<dbReference type="SUPFAM" id="SSF52317">
    <property type="entry name" value="Class I glutamine amidotransferase-like"/>
    <property type="match status" value="1"/>
</dbReference>
<feature type="domain" description="DUF4159" evidence="3">
    <location>
        <begin position="670"/>
        <end position="870"/>
    </location>
</feature>
<dbReference type="InterPro" id="IPR029062">
    <property type="entry name" value="Class_I_gatase-like"/>
</dbReference>
<dbReference type="InterPro" id="IPR011933">
    <property type="entry name" value="Double_TM_dom"/>
</dbReference>